<dbReference type="PANTHER" id="PTHR42681">
    <property type="entry name" value="MALONYL-COA-ACYL CARRIER PROTEIN TRANSACYLASE, MITOCHONDRIAL"/>
    <property type="match status" value="1"/>
</dbReference>
<dbReference type="InterPro" id="IPR016035">
    <property type="entry name" value="Acyl_Trfase/lysoPLipase"/>
</dbReference>
<dbReference type="InterPro" id="IPR050858">
    <property type="entry name" value="Mal-CoA-ACP_Trans/PKS_FabD"/>
</dbReference>
<evidence type="ECO:0000256" key="1">
    <source>
        <dbReference type="ARBA" id="ARBA00022679"/>
    </source>
</evidence>
<gene>
    <name evidence="8" type="ORF">DVS28_a2968</name>
</gene>
<accession>A0A346XZK0</accession>
<dbReference type="PIRSF" id="PIRSF000446">
    <property type="entry name" value="Mct"/>
    <property type="match status" value="1"/>
</dbReference>
<dbReference type="Gene3D" id="3.40.366.10">
    <property type="entry name" value="Malonyl-Coenzyme A Acyl Carrier Protein, domain 2"/>
    <property type="match status" value="1"/>
</dbReference>
<evidence type="ECO:0000256" key="3">
    <source>
        <dbReference type="ARBA" id="ARBA00048462"/>
    </source>
</evidence>
<dbReference type="SUPFAM" id="SSF55048">
    <property type="entry name" value="Probable ACP-binding domain of malonyl-CoA ACP transacylase"/>
    <property type="match status" value="1"/>
</dbReference>
<dbReference type="GO" id="GO:0005829">
    <property type="term" value="C:cytosol"/>
    <property type="evidence" value="ECO:0007669"/>
    <property type="project" value="TreeGrafter"/>
</dbReference>
<sequence>MSTMALVFPGQGSQQPGMAEPWQDHPSFARWAEADDVLGLDVSRLGLAAPAEELREPRNCQVALFVHHIVLLEAWQANTPGSGPAFVAGHSLGEYDALVAADVLDFASALRLVDVRARATQDAADDMPGTMIAALGFEVEEVTAACERAGAHVANDNAVGQITVSGTVEQLAAVKAILAEGKGKVRDIPVGAAYHSPHMAAAVGPLGEALDAAPFADATVPVVANVDAAPHTAAAEWPTLLRDQVTSPVRWRESVLTMRDAGIEQVVELGATAVLTAMIKRIDRGIDRIAITTPEDL</sequence>
<dbReference type="RefSeq" id="WP_114592106.1">
    <property type="nucleotide sequence ID" value="NZ_CP031165.1"/>
</dbReference>
<dbReference type="PANTHER" id="PTHR42681:SF1">
    <property type="entry name" value="MALONYL-COA-ACYL CARRIER PROTEIN TRANSACYLASE, MITOCHONDRIAL"/>
    <property type="match status" value="1"/>
</dbReference>
<dbReference type="AlphaFoldDB" id="A0A346XZK0"/>
<dbReference type="GO" id="GO:0006633">
    <property type="term" value="P:fatty acid biosynthetic process"/>
    <property type="evidence" value="ECO:0007669"/>
    <property type="project" value="TreeGrafter"/>
</dbReference>
<dbReference type="InterPro" id="IPR016036">
    <property type="entry name" value="Malonyl_transacylase_ACP-bd"/>
</dbReference>
<evidence type="ECO:0000259" key="7">
    <source>
        <dbReference type="SMART" id="SM00827"/>
    </source>
</evidence>
<comment type="similarity">
    <text evidence="4">Belongs to the fabD family.</text>
</comment>
<dbReference type="SUPFAM" id="SSF52151">
    <property type="entry name" value="FabD/lysophospholipase-like"/>
    <property type="match status" value="1"/>
</dbReference>
<dbReference type="Pfam" id="PF00698">
    <property type="entry name" value="Acyl_transf_1"/>
    <property type="match status" value="1"/>
</dbReference>
<evidence type="ECO:0000256" key="5">
    <source>
        <dbReference type="PIRSR" id="PIRSR000446-1"/>
    </source>
</evidence>
<keyword evidence="1 4" id="KW-0808">Transferase</keyword>
<name>A0A346XZK0_9ACTN</name>
<keyword evidence="2 4" id="KW-0012">Acyltransferase</keyword>
<dbReference type="KEGG" id="euz:DVS28_a2968"/>
<feature type="active site" evidence="5">
    <location>
        <position position="195"/>
    </location>
</feature>
<evidence type="ECO:0000313" key="8">
    <source>
        <dbReference type="EMBL" id="AXV07647.1"/>
    </source>
</evidence>
<dbReference type="SMART" id="SM00827">
    <property type="entry name" value="PKS_AT"/>
    <property type="match status" value="1"/>
</dbReference>
<dbReference type="EMBL" id="CP031165">
    <property type="protein sequence ID" value="AXV07647.1"/>
    <property type="molecule type" value="Genomic_DNA"/>
</dbReference>
<dbReference type="EC" id="2.3.1.39" evidence="4"/>
<dbReference type="GO" id="GO:0004314">
    <property type="term" value="F:[acyl-carrier-protein] S-malonyltransferase activity"/>
    <property type="evidence" value="ECO:0007669"/>
    <property type="project" value="UniProtKB-EC"/>
</dbReference>
<comment type="catalytic activity">
    <reaction evidence="3 4">
        <text>holo-[ACP] + malonyl-CoA = malonyl-[ACP] + CoA</text>
        <dbReference type="Rhea" id="RHEA:41792"/>
        <dbReference type="Rhea" id="RHEA-COMP:9623"/>
        <dbReference type="Rhea" id="RHEA-COMP:9685"/>
        <dbReference type="ChEBI" id="CHEBI:57287"/>
        <dbReference type="ChEBI" id="CHEBI:57384"/>
        <dbReference type="ChEBI" id="CHEBI:64479"/>
        <dbReference type="ChEBI" id="CHEBI:78449"/>
        <dbReference type="EC" id="2.3.1.39"/>
    </reaction>
</comment>
<reference evidence="8 9" key="1">
    <citation type="submission" date="2018-09" db="EMBL/GenBank/DDBJ databases">
        <title>Complete genome sequence of Euzebya sp. DY32-46 isolated from seawater of Pacific Ocean.</title>
        <authorList>
            <person name="Xu L."/>
            <person name="Wu Y.-H."/>
            <person name="Xu X.-W."/>
        </authorList>
    </citation>
    <scope>NUCLEOTIDE SEQUENCE [LARGE SCALE GENOMIC DNA]</scope>
    <source>
        <strain evidence="8 9">DY32-46</strain>
    </source>
</reference>
<evidence type="ECO:0000256" key="6">
    <source>
        <dbReference type="SAM" id="MobiDB-lite"/>
    </source>
</evidence>
<dbReference type="InterPro" id="IPR024925">
    <property type="entry name" value="Malonyl_CoA-ACP_transAc"/>
</dbReference>
<dbReference type="Gene3D" id="3.30.70.250">
    <property type="entry name" value="Malonyl-CoA ACP transacylase, ACP-binding"/>
    <property type="match status" value="1"/>
</dbReference>
<feature type="active site" evidence="5">
    <location>
        <position position="91"/>
    </location>
</feature>
<dbReference type="InterPro" id="IPR014043">
    <property type="entry name" value="Acyl_transferase_dom"/>
</dbReference>
<evidence type="ECO:0000256" key="4">
    <source>
        <dbReference type="PIRNR" id="PIRNR000446"/>
    </source>
</evidence>
<dbReference type="Proteomes" id="UP000264006">
    <property type="component" value="Chromosome"/>
</dbReference>
<protein>
    <recommendedName>
        <fullName evidence="4">Malonyl CoA-acyl carrier protein transacylase</fullName>
        <ecNumber evidence="4">2.3.1.39</ecNumber>
    </recommendedName>
</protein>
<feature type="domain" description="Malonyl-CoA:ACP transacylase (MAT)" evidence="7">
    <location>
        <begin position="7"/>
        <end position="297"/>
    </location>
</feature>
<evidence type="ECO:0000313" key="9">
    <source>
        <dbReference type="Proteomes" id="UP000264006"/>
    </source>
</evidence>
<proteinExistence type="inferred from homology"/>
<keyword evidence="9" id="KW-1185">Reference proteome</keyword>
<feature type="region of interest" description="Disordered" evidence="6">
    <location>
        <begin position="1"/>
        <end position="22"/>
    </location>
</feature>
<organism evidence="8 9">
    <name type="scientific">Euzebya pacifica</name>
    <dbReference type="NCBI Taxonomy" id="1608957"/>
    <lineage>
        <taxon>Bacteria</taxon>
        <taxon>Bacillati</taxon>
        <taxon>Actinomycetota</taxon>
        <taxon>Nitriliruptoria</taxon>
        <taxon>Euzebyales</taxon>
    </lineage>
</organism>
<dbReference type="InterPro" id="IPR001227">
    <property type="entry name" value="Ac_transferase_dom_sf"/>
</dbReference>
<evidence type="ECO:0000256" key="2">
    <source>
        <dbReference type="ARBA" id="ARBA00023315"/>
    </source>
</evidence>
<dbReference type="OrthoDB" id="3248271at2"/>